<evidence type="ECO:0008006" key="3">
    <source>
        <dbReference type="Google" id="ProtNLM"/>
    </source>
</evidence>
<comment type="caution">
    <text evidence="1">The sequence shown here is derived from an EMBL/GenBank/DDBJ whole genome shotgun (WGS) entry which is preliminary data.</text>
</comment>
<accession>A0A258DBZ3</accession>
<protein>
    <recommendedName>
        <fullName evidence="3">Flagellar M-ring protein FliF</fullName>
    </recommendedName>
</protein>
<gene>
    <name evidence="1" type="ORF">B7Z12_05515</name>
</gene>
<dbReference type="EMBL" id="NCDQ01000060">
    <property type="protein sequence ID" value="OYX04793.1"/>
    <property type="molecule type" value="Genomic_DNA"/>
</dbReference>
<dbReference type="AlphaFoldDB" id="A0A258DBZ3"/>
<feature type="non-terminal residue" evidence="1">
    <location>
        <position position="1"/>
    </location>
</feature>
<dbReference type="Proteomes" id="UP000215616">
    <property type="component" value="Unassembled WGS sequence"/>
</dbReference>
<organism evidence="1 2">
    <name type="scientific">Caulobacter vibrioides</name>
    <name type="common">Caulobacter crescentus</name>
    <dbReference type="NCBI Taxonomy" id="155892"/>
    <lineage>
        <taxon>Bacteria</taxon>
        <taxon>Pseudomonadati</taxon>
        <taxon>Pseudomonadota</taxon>
        <taxon>Alphaproteobacteria</taxon>
        <taxon>Caulobacterales</taxon>
        <taxon>Caulobacteraceae</taxon>
        <taxon>Caulobacter</taxon>
    </lineage>
</organism>
<evidence type="ECO:0000313" key="1">
    <source>
        <dbReference type="EMBL" id="OYX04793.1"/>
    </source>
</evidence>
<sequence length="62" mass="6780">VDQSGEPIAIAGPAPSDIDQRIDIAKIEGQVKASSIKRVSEFVEKHPDESVAILRNWLHEST</sequence>
<name>A0A258DBZ3_CAUVI</name>
<reference evidence="1 2" key="1">
    <citation type="submission" date="2017-03" db="EMBL/GenBank/DDBJ databases">
        <title>Lifting the veil on microbial sulfur biogeochemistry in mining wastewaters.</title>
        <authorList>
            <person name="Kantor R.S."/>
            <person name="Colenbrander Nelson T."/>
            <person name="Marshall S."/>
            <person name="Bennett D."/>
            <person name="Apte S."/>
            <person name="Camacho D."/>
            <person name="Thomas B.C."/>
            <person name="Warren L.A."/>
            <person name="Banfield J.F."/>
        </authorList>
    </citation>
    <scope>NUCLEOTIDE SEQUENCE [LARGE SCALE GENOMIC DNA]</scope>
    <source>
        <strain evidence="1">32-67-7</strain>
    </source>
</reference>
<proteinExistence type="predicted"/>
<evidence type="ECO:0000313" key="2">
    <source>
        <dbReference type="Proteomes" id="UP000215616"/>
    </source>
</evidence>